<evidence type="ECO:0000256" key="6">
    <source>
        <dbReference type="SAM" id="MobiDB-lite"/>
    </source>
</evidence>
<evidence type="ECO:0000313" key="11">
    <source>
        <dbReference type="Proteomes" id="UP001320876"/>
    </source>
</evidence>
<dbReference type="Proteomes" id="UP001320876">
    <property type="component" value="Unassembled WGS sequence"/>
</dbReference>
<reference evidence="10 11" key="1">
    <citation type="submission" date="2022-10" db="EMBL/GenBank/DDBJ databases">
        <title>Luteolibacter arcticus strain CCTCC AB 2014275, whole genome shotgun sequencing project.</title>
        <authorList>
            <person name="Zhao G."/>
            <person name="Shen L."/>
        </authorList>
    </citation>
    <scope>NUCLEOTIDE SEQUENCE [LARGE SCALE GENOMIC DNA]</scope>
    <source>
        <strain evidence="10 11">CCTCC AB 2014275</strain>
    </source>
</reference>
<evidence type="ECO:0000256" key="3">
    <source>
        <dbReference type="ARBA" id="ARBA00022989"/>
    </source>
</evidence>
<comment type="caution">
    <text evidence="10">The sequence shown here is derived from an EMBL/GenBank/DDBJ whole genome shotgun (WGS) entry which is preliminary data.</text>
</comment>
<dbReference type="Gene3D" id="1.10.287.470">
    <property type="entry name" value="Helix hairpin bin"/>
    <property type="match status" value="1"/>
</dbReference>
<evidence type="ECO:0000256" key="5">
    <source>
        <dbReference type="SAM" id="Coils"/>
    </source>
</evidence>
<keyword evidence="3 7" id="KW-1133">Transmembrane helix</keyword>
<dbReference type="Pfam" id="PF25917">
    <property type="entry name" value="BSH_RND"/>
    <property type="match status" value="1"/>
</dbReference>
<dbReference type="EMBL" id="JAPDDT010000002">
    <property type="protein sequence ID" value="MCW1922194.1"/>
    <property type="molecule type" value="Genomic_DNA"/>
</dbReference>
<evidence type="ECO:0000256" key="1">
    <source>
        <dbReference type="ARBA" id="ARBA00004167"/>
    </source>
</evidence>
<feature type="compositionally biased region" description="Polar residues" evidence="6">
    <location>
        <begin position="1"/>
        <end position="10"/>
    </location>
</feature>
<gene>
    <name evidence="10" type="ORF">OKA05_06495</name>
</gene>
<proteinExistence type="predicted"/>
<keyword evidence="11" id="KW-1185">Reference proteome</keyword>
<feature type="domain" description="Multidrug resistance protein MdtA-like barrel-sandwich hybrid" evidence="8">
    <location>
        <begin position="73"/>
        <end position="255"/>
    </location>
</feature>
<feature type="coiled-coil region" evidence="5">
    <location>
        <begin position="173"/>
        <end position="207"/>
    </location>
</feature>
<dbReference type="InterPro" id="IPR058625">
    <property type="entry name" value="MdtA-like_BSH"/>
</dbReference>
<keyword evidence="5" id="KW-0175">Coiled coil</keyword>
<dbReference type="Pfam" id="PF25963">
    <property type="entry name" value="Beta-barrel_AAEA"/>
    <property type="match status" value="1"/>
</dbReference>
<evidence type="ECO:0000256" key="4">
    <source>
        <dbReference type="ARBA" id="ARBA00023136"/>
    </source>
</evidence>
<evidence type="ECO:0000259" key="8">
    <source>
        <dbReference type="Pfam" id="PF25917"/>
    </source>
</evidence>
<dbReference type="InterPro" id="IPR058634">
    <property type="entry name" value="AaeA-lik-b-barrel"/>
</dbReference>
<feature type="domain" description="p-hydroxybenzoic acid efflux pump subunit AaeA-like beta-barrel" evidence="9">
    <location>
        <begin position="265"/>
        <end position="348"/>
    </location>
</feature>
<evidence type="ECO:0000256" key="7">
    <source>
        <dbReference type="SAM" id="Phobius"/>
    </source>
</evidence>
<name>A0ABT3GGP8_9BACT</name>
<comment type="subcellular location">
    <subcellularLocation>
        <location evidence="1">Membrane</location>
        <topology evidence="1">Single-pass membrane protein</topology>
    </subcellularLocation>
</comment>
<accession>A0ABT3GGP8</accession>
<evidence type="ECO:0000259" key="9">
    <source>
        <dbReference type="Pfam" id="PF25963"/>
    </source>
</evidence>
<dbReference type="PANTHER" id="PTHR30386:SF26">
    <property type="entry name" value="TRANSPORT PROTEIN COMB"/>
    <property type="match status" value="1"/>
</dbReference>
<dbReference type="Gene3D" id="2.40.30.170">
    <property type="match status" value="1"/>
</dbReference>
<dbReference type="PANTHER" id="PTHR30386">
    <property type="entry name" value="MEMBRANE FUSION SUBUNIT OF EMRAB-TOLC MULTIDRUG EFFLUX PUMP"/>
    <property type="match status" value="1"/>
</dbReference>
<dbReference type="InterPro" id="IPR050739">
    <property type="entry name" value="MFP"/>
</dbReference>
<feature type="region of interest" description="Disordered" evidence="6">
    <location>
        <begin position="1"/>
        <end position="30"/>
    </location>
</feature>
<sequence>MSDGPTTTDEGQAANAPATPPAAPAVKSKRSGCGTKIGALILLLLIVGSLVLYFIADRLTPSTSQARIQAFVVPVAAEVAGKVSEVKVGNNDEVEAGTVLFVIDKGPYEIGLQKSKSDYETIRRTVNGSVAAVESAEAALEAAQAGSKLADVDATRQERLYAEDPGAISVRRLEIAQATRVEAVSQVRKAEADLRKAKESAGDAGERNAQLLSAKAAIEKAELDLANTTVVAPVRGRVTDLQVEVGHFAQPGAPLVTLIAGNNLWISADMTENNLGHLDVGDKVAIALDVLPGRVLKGRVRSIGNGVSSGQEAKPGALPPIENNRDWLRQAQRFPVAVEFDPAEHDALRHARIGGQAEVLVFTGDNPAMNELSSAWIWLKSQLSYLY</sequence>
<protein>
    <submittedName>
        <fullName evidence="10">HlyD family secretion protein</fullName>
    </submittedName>
</protein>
<dbReference type="RefSeq" id="WP_264486304.1">
    <property type="nucleotide sequence ID" value="NZ_JAPDDT010000002.1"/>
</dbReference>
<feature type="transmembrane region" description="Helical" evidence="7">
    <location>
        <begin position="37"/>
        <end position="56"/>
    </location>
</feature>
<keyword evidence="4 7" id="KW-0472">Membrane</keyword>
<organism evidence="10 11">
    <name type="scientific">Luteolibacter arcticus</name>
    <dbReference type="NCBI Taxonomy" id="1581411"/>
    <lineage>
        <taxon>Bacteria</taxon>
        <taxon>Pseudomonadati</taxon>
        <taxon>Verrucomicrobiota</taxon>
        <taxon>Verrucomicrobiia</taxon>
        <taxon>Verrucomicrobiales</taxon>
        <taxon>Verrucomicrobiaceae</taxon>
        <taxon>Luteolibacter</taxon>
    </lineage>
</organism>
<evidence type="ECO:0000256" key="2">
    <source>
        <dbReference type="ARBA" id="ARBA00022692"/>
    </source>
</evidence>
<evidence type="ECO:0000313" key="10">
    <source>
        <dbReference type="EMBL" id="MCW1922194.1"/>
    </source>
</evidence>
<keyword evidence="2 7" id="KW-0812">Transmembrane</keyword>
<dbReference type="SUPFAM" id="SSF111369">
    <property type="entry name" value="HlyD-like secretion proteins"/>
    <property type="match status" value="2"/>
</dbReference>
<dbReference type="Gene3D" id="2.40.50.100">
    <property type="match status" value="1"/>
</dbReference>